<keyword evidence="1" id="KW-0812">Transmembrane</keyword>
<gene>
    <name evidence="2" type="ORF">GSONMT00057478001</name>
</gene>
<evidence type="ECO:0000313" key="3">
    <source>
        <dbReference type="Proteomes" id="UP000193380"/>
    </source>
</evidence>
<protein>
    <submittedName>
        <fullName evidence="2">Uncharacterized protein</fullName>
    </submittedName>
</protein>
<name>A0A060YNC6_ONCMY</name>
<keyword evidence="1" id="KW-1133">Transmembrane helix</keyword>
<dbReference type="EMBL" id="FR914418">
    <property type="protein sequence ID" value="CDQ93077.1"/>
    <property type="molecule type" value="Genomic_DNA"/>
</dbReference>
<dbReference type="Proteomes" id="UP000193380">
    <property type="component" value="Unassembled WGS sequence"/>
</dbReference>
<organism evidence="2 3">
    <name type="scientific">Oncorhynchus mykiss</name>
    <name type="common">Rainbow trout</name>
    <name type="synonym">Salmo gairdneri</name>
    <dbReference type="NCBI Taxonomy" id="8022"/>
    <lineage>
        <taxon>Eukaryota</taxon>
        <taxon>Metazoa</taxon>
        <taxon>Chordata</taxon>
        <taxon>Craniata</taxon>
        <taxon>Vertebrata</taxon>
        <taxon>Euteleostomi</taxon>
        <taxon>Actinopterygii</taxon>
        <taxon>Neopterygii</taxon>
        <taxon>Teleostei</taxon>
        <taxon>Protacanthopterygii</taxon>
        <taxon>Salmoniformes</taxon>
        <taxon>Salmonidae</taxon>
        <taxon>Salmoninae</taxon>
        <taxon>Oncorhynchus</taxon>
    </lineage>
</organism>
<evidence type="ECO:0000256" key="1">
    <source>
        <dbReference type="SAM" id="Phobius"/>
    </source>
</evidence>
<sequence>MENIQMTTYQVNFFKKILFHIFHIFASFVKKVFNVSCCYNCTPYDKGPSLTAGVNQHDCFKCPNGTWSLKEWTHWKPGGTTVIPLPWCLRQMFEVVLLFIIFIIFLVHKEYLPMKRAEVIGWAISKFCERYLIHRQTEPLCKAWASHCVSPAF</sequence>
<dbReference type="PaxDb" id="8022-A0A060YNC6"/>
<dbReference type="Gene3D" id="2.10.50.30">
    <property type="entry name" value="GPCR, family 3, nine cysteines domain"/>
    <property type="match status" value="1"/>
</dbReference>
<reference evidence="2" key="2">
    <citation type="submission" date="2014-03" db="EMBL/GenBank/DDBJ databases">
        <authorList>
            <person name="Genoscope - CEA"/>
        </authorList>
    </citation>
    <scope>NUCLEOTIDE SEQUENCE</scope>
</reference>
<evidence type="ECO:0000313" key="2">
    <source>
        <dbReference type="EMBL" id="CDQ93077.1"/>
    </source>
</evidence>
<dbReference type="InterPro" id="IPR038550">
    <property type="entry name" value="GPCR_3_9-Cys_sf"/>
</dbReference>
<dbReference type="AlphaFoldDB" id="A0A060YNC6"/>
<dbReference type="STRING" id="8022.A0A060YNC6"/>
<feature type="transmembrane region" description="Helical" evidence="1">
    <location>
        <begin position="89"/>
        <end position="107"/>
    </location>
</feature>
<proteinExistence type="predicted"/>
<reference evidence="2" key="1">
    <citation type="journal article" date="2014" name="Nat. Commun.">
        <title>The rainbow trout genome provides novel insights into evolution after whole-genome duplication in vertebrates.</title>
        <authorList>
            <person name="Berthelot C."/>
            <person name="Brunet F."/>
            <person name="Chalopin D."/>
            <person name="Juanchich A."/>
            <person name="Bernard M."/>
            <person name="Noel B."/>
            <person name="Bento P."/>
            <person name="Da Silva C."/>
            <person name="Labadie K."/>
            <person name="Alberti A."/>
            <person name="Aury J.M."/>
            <person name="Louis A."/>
            <person name="Dehais P."/>
            <person name="Bardou P."/>
            <person name="Montfort J."/>
            <person name="Klopp C."/>
            <person name="Cabau C."/>
            <person name="Gaspin C."/>
            <person name="Thorgaard G.H."/>
            <person name="Boussaha M."/>
            <person name="Quillet E."/>
            <person name="Guyomard R."/>
            <person name="Galiana D."/>
            <person name="Bobe J."/>
            <person name="Volff J.N."/>
            <person name="Genet C."/>
            <person name="Wincker P."/>
            <person name="Jaillon O."/>
            <person name="Roest Crollius H."/>
            <person name="Guiguen Y."/>
        </authorList>
    </citation>
    <scope>NUCLEOTIDE SEQUENCE [LARGE SCALE GENOMIC DNA]</scope>
</reference>
<accession>A0A060YNC6</accession>
<keyword evidence="1" id="KW-0472">Membrane</keyword>